<sequence length="305" mass="36339">MEKFLIYTIPIYLFSIIFELLYARKRLPNTYILSDTVASLSMGIGFLIVSGICNIFVFKIFYFLNQNSLFKIPYALSAILYEQKINWWIFLLLIFADDFCYYWYHRLSHICRFFWCAHETHHSSQYYNFGTALRQPWLGSPITWVFWAPLAIIGFRVEDILLQVSLNLFYQFWLHTRLTKSLGYFGVIFNTPSHHRVHHGSDILYLDKNYAGIFIIWDKIFKTFKAEENEPKYGVLHNINSFNPFIIGLHMVKELYQDIKNADKYSDKIKYLIKAPGWSHSGNGKTSLDLQKEYYTNQKKEKYNY</sequence>
<dbReference type="InterPro" id="IPR006694">
    <property type="entry name" value="Fatty_acid_hydroxylase"/>
</dbReference>
<dbReference type="GO" id="GO:0008610">
    <property type="term" value="P:lipid biosynthetic process"/>
    <property type="evidence" value="ECO:0007669"/>
    <property type="project" value="InterPro"/>
</dbReference>
<dbReference type="KEGG" id="sbf:JCM31447_22540"/>
<dbReference type="GO" id="GO:0005506">
    <property type="term" value="F:iron ion binding"/>
    <property type="evidence" value="ECO:0007669"/>
    <property type="project" value="InterPro"/>
</dbReference>
<dbReference type="OrthoDB" id="5291790at2"/>
<dbReference type="Pfam" id="PF04116">
    <property type="entry name" value="FA_hydroxylase"/>
    <property type="match status" value="1"/>
</dbReference>
<dbReference type="GO" id="GO:0016020">
    <property type="term" value="C:membrane"/>
    <property type="evidence" value="ECO:0007669"/>
    <property type="project" value="GOC"/>
</dbReference>
<reference evidence="9 10" key="1">
    <citation type="submission" date="2018-12" db="EMBL/GenBank/DDBJ databases">
        <title>Rubrispira sanarue gen. nov., sp., nov., a member of the order Silvanigrellales, isolated from a brackish lake in Hamamatsu Japan.</title>
        <authorList>
            <person name="Maejima Y."/>
            <person name="Iino T."/>
            <person name="Muraguchi Y."/>
            <person name="Fukuda K."/>
            <person name="Nojiri H."/>
            <person name="Ohkuma M."/>
            <person name="Moriuchi R."/>
            <person name="Dohra H."/>
            <person name="Kimbara K."/>
            <person name="Shintani M."/>
        </authorList>
    </citation>
    <scope>NUCLEOTIDE SEQUENCE [LARGE SCALE GENOMIC DNA]</scope>
    <source>
        <strain evidence="9 10">RF1110005</strain>
    </source>
</reference>
<feature type="transmembrane region" description="Helical" evidence="7">
    <location>
        <begin position="85"/>
        <end position="104"/>
    </location>
</feature>
<dbReference type="EMBL" id="AP019368">
    <property type="protein sequence ID" value="BBH53804.1"/>
    <property type="molecule type" value="Genomic_DNA"/>
</dbReference>
<proteinExistence type="predicted"/>
<dbReference type="GO" id="GO:0012505">
    <property type="term" value="C:endomembrane system"/>
    <property type="evidence" value="ECO:0007669"/>
    <property type="project" value="UniProtKB-SubCell"/>
</dbReference>
<dbReference type="Proteomes" id="UP000291236">
    <property type="component" value="Chromosome"/>
</dbReference>
<accession>A0A4P2VNQ4</accession>
<evidence type="ECO:0000259" key="8">
    <source>
        <dbReference type="Pfam" id="PF04116"/>
    </source>
</evidence>
<name>A0A4P2VNQ4_FLUSA</name>
<dbReference type="PANTHER" id="PTHR21624:SF1">
    <property type="entry name" value="ALKYLGLYCEROL MONOOXYGENASE"/>
    <property type="match status" value="1"/>
</dbReference>
<evidence type="ECO:0000313" key="10">
    <source>
        <dbReference type="Proteomes" id="UP000291236"/>
    </source>
</evidence>
<keyword evidence="4" id="KW-0560">Oxidoreductase</keyword>
<evidence type="ECO:0000256" key="3">
    <source>
        <dbReference type="ARBA" id="ARBA00022989"/>
    </source>
</evidence>
<gene>
    <name evidence="9" type="ORF">JCM31447_22540</name>
</gene>
<dbReference type="InterPro" id="IPR051689">
    <property type="entry name" value="Sterol_desaturase/TMEM195"/>
</dbReference>
<evidence type="ECO:0000256" key="2">
    <source>
        <dbReference type="ARBA" id="ARBA00022692"/>
    </source>
</evidence>
<comment type="subcellular location">
    <subcellularLocation>
        <location evidence="1">Endomembrane system</location>
        <topology evidence="1">Multi-pass membrane protein</topology>
    </subcellularLocation>
</comment>
<keyword evidence="5" id="KW-0443">Lipid metabolism</keyword>
<feature type="transmembrane region" description="Helical" evidence="7">
    <location>
        <begin position="44"/>
        <end position="65"/>
    </location>
</feature>
<evidence type="ECO:0000256" key="6">
    <source>
        <dbReference type="ARBA" id="ARBA00023136"/>
    </source>
</evidence>
<evidence type="ECO:0000256" key="1">
    <source>
        <dbReference type="ARBA" id="ARBA00004127"/>
    </source>
</evidence>
<dbReference type="GO" id="GO:0006643">
    <property type="term" value="P:membrane lipid metabolic process"/>
    <property type="evidence" value="ECO:0007669"/>
    <property type="project" value="TreeGrafter"/>
</dbReference>
<keyword evidence="6 7" id="KW-0472">Membrane</keyword>
<evidence type="ECO:0000256" key="7">
    <source>
        <dbReference type="SAM" id="Phobius"/>
    </source>
</evidence>
<feature type="domain" description="Fatty acid hydroxylase" evidence="8">
    <location>
        <begin position="90"/>
        <end position="223"/>
    </location>
</feature>
<keyword evidence="2 7" id="KW-0812">Transmembrane</keyword>
<keyword evidence="3 7" id="KW-1133">Transmembrane helix</keyword>
<evidence type="ECO:0000256" key="5">
    <source>
        <dbReference type="ARBA" id="ARBA00023098"/>
    </source>
</evidence>
<dbReference type="RefSeq" id="WP_130610401.1">
    <property type="nucleotide sequence ID" value="NZ_AP019368.1"/>
</dbReference>
<feature type="transmembrane region" description="Helical" evidence="7">
    <location>
        <begin position="6"/>
        <end position="23"/>
    </location>
</feature>
<evidence type="ECO:0000256" key="4">
    <source>
        <dbReference type="ARBA" id="ARBA00023002"/>
    </source>
</evidence>
<protein>
    <submittedName>
        <fullName evidence="9">C-5 sterol desaturase</fullName>
    </submittedName>
</protein>
<dbReference type="PANTHER" id="PTHR21624">
    <property type="entry name" value="STEROL DESATURASE-RELATED PROTEIN"/>
    <property type="match status" value="1"/>
</dbReference>
<dbReference type="AlphaFoldDB" id="A0A4P2VNQ4"/>
<dbReference type="GO" id="GO:0050479">
    <property type="term" value="F:glyceryl-ether monooxygenase activity"/>
    <property type="evidence" value="ECO:0007669"/>
    <property type="project" value="TreeGrafter"/>
</dbReference>
<organism evidence="9 10">
    <name type="scientific">Fluviispira sanaruensis</name>
    <dbReference type="NCBI Taxonomy" id="2493639"/>
    <lineage>
        <taxon>Bacteria</taxon>
        <taxon>Pseudomonadati</taxon>
        <taxon>Bdellovibrionota</taxon>
        <taxon>Oligoflexia</taxon>
        <taxon>Silvanigrellales</taxon>
        <taxon>Silvanigrellaceae</taxon>
        <taxon>Fluviispira</taxon>
    </lineage>
</organism>
<evidence type="ECO:0000313" key="9">
    <source>
        <dbReference type="EMBL" id="BBH53804.1"/>
    </source>
</evidence>
<keyword evidence="10" id="KW-1185">Reference proteome</keyword>